<dbReference type="Pfam" id="PF06259">
    <property type="entry name" value="Abhydrolase_8"/>
    <property type="match status" value="1"/>
</dbReference>
<keyword evidence="3" id="KW-1185">Reference proteome</keyword>
<dbReference type="Gene3D" id="3.40.50.1820">
    <property type="entry name" value="alpha/beta hydrolase"/>
    <property type="match status" value="1"/>
</dbReference>
<reference evidence="2" key="1">
    <citation type="submission" date="2021-01" db="EMBL/GenBank/DDBJ databases">
        <title>Whole genome shotgun sequence of Dactylosporangium siamense NBRC 106093.</title>
        <authorList>
            <person name="Komaki H."/>
            <person name="Tamura T."/>
        </authorList>
    </citation>
    <scope>NUCLEOTIDE SEQUENCE</scope>
    <source>
        <strain evidence="2">NBRC 106093</strain>
    </source>
</reference>
<dbReference type="AlphaFoldDB" id="A0A919U5X1"/>
<dbReference type="InterPro" id="IPR029058">
    <property type="entry name" value="AB_hydrolase_fold"/>
</dbReference>
<sequence>MTIPARSRTYLRPMLRRLFVLPLIAVLWSVLGPAQVAAVPAVAVHSARFADGRAVEVVGDPATAATVVVLVPGVDTTAANFDRGLGGVQRRAPAWQARQLAARVAALSTPSSGPVAVVAWLGYHPPRGIKLAAVREDAAASGAAALLQFLRAVTAPRVVLVGHSYGSTVIGRAAARLDTALAGRVTDVVALGSPGMGVDRAADLHTGARIWAGSAAGDWTRRLPGVRILGAGHGTHPTDPAFGALPLPVDGVTGHDGYFVPGTASLDALAAIAIGDLDAAA</sequence>
<dbReference type="SUPFAM" id="SSF53474">
    <property type="entry name" value="alpha/beta-Hydrolases"/>
    <property type="match status" value="1"/>
</dbReference>
<comment type="caution">
    <text evidence="2">The sequence shown here is derived from an EMBL/GenBank/DDBJ whole genome shotgun (WGS) entry which is preliminary data.</text>
</comment>
<organism evidence="2 3">
    <name type="scientific">Dactylosporangium siamense</name>
    <dbReference type="NCBI Taxonomy" id="685454"/>
    <lineage>
        <taxon>Bacteria</taxon>
        <taxon>Bacillati</taxon>
        <taxon>Actinomycetota</taxon>
        <taxon>Actinomycetes</taxon>
        <taxon>Micromonosporales</taxon>
        <taxon>Micromonosporaceae</taxon>
        <taxon>Dactylosporangium</taxon>
    </lineage>
</organism>
<evidence type="ECO:0000313" key="3">
    <source>
        <dbReference type="Proteomes" id="UP000660611"/>
    </source>
</evidence>
<protein>
    <recommendedName>
        <fullName evidence="1">DUF1023 domain-containing protein</fullName>
    </recommendedName>
</protein>
<dbReference type="InterPro" id="IPR010427">
    <property type="entry name" value="DUF1023"/>
</dbReference>
<evidence type="ECO:0000313" key="2">
    <source>
        <dbReference type="EMBL" id="GIG42822.1"/>
    </source>
</evidence>
<evidence type="ECO:0000259" key="1">
    <source>
        <dbReference type="Pfam" id="PF06259"/>
    </source>
</evidence>
<gene>
    <name evidence="2" type="ORF">Dsi01nite_008630</name>
</gene>
<name>A0A919U5X1_9ACTN</name>
<proteinExistence type="predicted"/>
<dbReference type="Proteomes" id="UP000660611">
    <property type="component" value="Unassembled WGS sequence"/>
</dbReference>
<accession>A0A919U5X1</accession>
<feature type="domain" description="DUF1023" evidence="1">
    <location>
        <begin position="52"/>
        <end position="225"/>
    </location>
</feature>
<dbReference type="EMBL" id="BONQ01000017">
    <property type="protein sequence ID" value="GIG42822.1"/>
    <property type="molecule type" value="Genomic_DNA"/>
</dbReference>